<evidence type="ECO:0000313" key="2">
    <source>
        <dbReference type="EMBL" id="GJT22168.1"/>
    </source>
</evidence>
<evidence type="ECO:0000256" key="1">
    <source>
        <dbReference type="SAM" id="MobiDB-lite"/>
    </source>
</evidence>
<proteinExistence type="predicted"/>
<dbReference type="EMBL" id="BQNB010013947">
    <property type="protein sequence ID" value="GJT22168.1"/>
    <property type="molecule type" value="Genomic_DNA"/>
</dbReference>
<feature type="region of interest" description="Disordered" evidence="1">
    <location>
        <begin position="98"/>
        <end position="127"/>
    </location>
</feature>
<feature type="compositionally biased region" description="Polar residues" evidence="1">
    <location>
        <begin position="98"/>
        <end position="121"/>
    </location>
</feature>
<organism evidence="2 3">
    <name type="scientific">Tanacetum coccineum</name>
    <dbReference type="NCBI Taxonomy" id="301880"/>
    <lineage>
        <taxon>Eukaryota</taxon>
        <taxon>Viridiplantae</taxon>
        <taxon>Streptophyta</taxon>
        <taxon>Embryophyta</taxon>
        <taxon>Tracheophyta</taxon>
        <taxon>Spermatophyta</taxon>
        <taxon>Magnoliopsida</taxon>
        <taxon>eudicotyledons</taxon>
        <taxon>Gunneridae</taxon>
        <taxon>Pentapetalae</taxon>
        <taxon>asterids</taxon>
        <taxon>campanulids</taxon>
        <taxon>Asterales</taxon>
        <taxon>Asteraceae</taxon>
        <taxon>Asteroideae</taxon>
        <taxon>Anthemideae</taxon>
        <taxon>Anthemidinae</taxon>
        <taxon>Tanacetum</taxon>
    </lineage>
</organism>
<evidence type="ECO:0000313" key="3">
    <source>
        <dbReference type="Proteomes" id="UP001151760"/>
    </source>
</evidence>
<feature type="compositionally biased region" description="Basic and acidic residues" evidence="1">
    <location>
        <begin position="268"/>
        <end position="283"/>
    </location>
</feature>
<gene>
    <name evidence="2" type="ORF">Tco_0892105</name>
</gene>
<feature type="compositionally biased region" description="Acidic residues" evidence="1">
    <location>
        <begin position="257"/>
        <end position="267"/>
    </location>
</feature>
<reference evidence="2" key="1">
    <citation type="journal article" date="2022" name="Int. J. Mol. Sci.">
        <title>Draft Genome of Tanacetum Coccineum: Genomic Comparison of Closely Related Tanacetum-Family Plants.</title>
        <authorList>
            <person name="Yamashiro T."/>
            <person name="Shiraishi A."/>
            <person name="Nakayama K."/>
            <person name="Satake H."/>
        </authorList>
    </citation>
    <scope>NUCLEOTIDE SEQUENCE</scope>
</reference>
<name>A0ABQ5C858_9ASTR</name>
<dbReference type="Proteomes" id="UP001151760">
    <property type="component" value="Unassembled WGS sequence"/>
</dbReference>
<accession>A0ABQ5C858</accession>
<comment type="caution">
    <text evidence="2">The sequence shown here is derived from an EMBL/GenBank/DDBJ whole genome shotgun (WGS) entry which is preliminary data.</text>
</comment>
<reference evidence="2" key="2">
    <citation type="submission" date="2022-01" db="EMBL/GenBank/DDBJ databases">
        <authorList>
            <person name="Yamashiro T."/>
            <person name="Shiraishi A."/>
            <person name="Satake H."/>
            <person name="Nakayama K."/>
        </authorList>
    </citation>
    <scope>NUCLEOTIDE SEQUENCE</scope>
</reference>
<protein>
    <submittedName>
        <fullName evidence="2">Uncharacterized protein</fullName>
    </submittedName>
</protein>
<sequence length="308" mass="35206">MAQPQRQVDVHQDELRPPSKRYALRDASKKIDLENPKELTMTLDDFRIIFYLPQATDNNHDHFVPALKFTKMVLFYLNNLGFKLISYNCVFGVNVPTTQSQPIESTQGTHRTTSSPRTTNPDVAGGESSALQKFTAIRLRIPPRRSTRLTPTTPIPTIDEAEDIILQDTIQLSLTEQKSREELKAKQNKEKVKEHLMAEEIEKLVEGTENVEEHEVDSSILRKNDKQNDPGTRLEPKSNKESLEVENTVAIQHVNINEEEEETEENDYELKIKEKGKDVEETRSTPSPTTIRSPRIHSTLISPDTKKL</sequence>
<feature type="region of interest" description="Disordered" evidence="1">
    <location>
        <begin position="204"/>
        <end position="308"/>
    </location>
</feature>
<feature type="compositionally biased region" description="Low complexity" evidence="1">
    <location>
        <begin position="284"/>
        <end position="293"/>
    </location>
</feature>
<keyword evidence="3" id="KW-1185">Reference proteome</keyword>
<feature type="compositionally biased region" description="Basic and acidic residues" evidence="1">
    <location>
        <begin position="204"/>
        <end position="243"/>
    </location>
</feature>